<organism evidence="5 6">
    <name type="scientific">Streptomyces bullii</name>
    <dbReference type="NCBI Taxonomy" id="349910"/>
    <lineage>
        <taxon>Bacteria</taxon>
        <taxon>Bacillati</taxon>
        <taxon>Actinomycetota</taxon>
        <taxon>Actinomycetes</taxon>
        <taxon>Kitasatosporales</taxon>
        <taxon>Streptomycetaceae</taxon>
        <taxon>Streptomyces</taxon>
    </lineage>
</organism>
<dbReference type="Pfam" id="PF00501">
    <property type="entry name" value="AMP-binding"/>
    <property type="match status" value="2"/>
</dbReference>
<protein>
    <submittedName>
        <fullName evidence="5">Amino acid adenylation domain-containing protein</fullName>
    </submittedName>
</protein>
<keyword evidence="3" id="KW-0597">Phosphoprotein</keyword>
<dbReference type="SUPFAM" id="SSF47336">
    <property type="entry name" value="ACP-like"/>
    <property type="match status" value="2"/>
</dbReference>
<evidence type="ECO:0000256" key="1">
    <source>
        <dbReference type="ARBA" id="ARBA00001957"/>
    </source>
</evidence>
<dbReference type="InterPro" id="IPR025110">
    <property type="entry name" value="AMP-bd_C"/>
</dbReference>
<dbReference type="Pfam" id="PF00668">
    <property type="entry name" value="Condensation"/>
    <property type="match status" value="2"/>
</dbReference>
<dbReference type="InterPro" id="IPR009081">
    <property type="entry name" value="PP-bd_ACP"/>
</dbReference>
<dbReference type="PROSITE" id="PS00012">
    <property type="entry name" value="PHOSPHOPANTETHEINE"/>
    <property type="match status" value="1"/>
</dbReference>
<sequence length="2255" mass="246322">MQWNETQGTTLSSAGLGEAFAAAVAAYPERVAVNDAERSWTYRRLDETAARLAAAVRAATSEPGRPVGILLERSAWMVAAALAVVRTGSCYVPLDPETPPARLQLIVDDAEPAVVITSRALAGRVPDGVTAVLVDDPLPAADAEEPRVAVDRDTRAYIIFTSGTTGRPKGVQVSHGNVLSLLAAGQKEYDFGPEDVWTLFHSFAFDVSVWEMWGALLHGSRLVVVPARTAKDPAAFRRLLRDERVTVLSQTPTAFQQLWAEDARFADLLPLRWVIFAGEALYFSDLRVWMGKYGDDTPRLVNMYGITETTVHASFRRVRREDLRASASLIGRPLPGLGFLLVDDDLSEVPDGQTGEIVVTGPGVSLGYLNRPELNRERFVDLPGGRGRGYRSGDLARLTPTGEYEYQGRKDDQVKIRGFRIELGEIRSALTDVPGVRQAAVVVTAPKAPSSPVVKERFVSSEITHIRDLVRGGGRPRASTADSTPRIVAYIVREDGLDADQLFAHLRQRLPHYMIPAFVVPVDALPVNLNGKIDQARLPAPTVSGSLRESAPPALPADGAPEAGAEATVQALVALYEDVLGVQGVTENDSFFSVGGDSILALKLRADAEQHGMSVELADIYALQTPKALAAVAERTPAGEEPVAPFSLLTPEDRERLSATAGIEDAYPVGTLQAGLLFHSAYLADVNMYCDVFSFRLQDAYDHTALERAIARAVDRHDILRTSFDLTGCSEPLQLVHRTATVRLTVTDLTHLPAAEQETELQAWHAREERVPYDWANPPLSRFHTHVLGEREFLFSMSFHDSLLDGWSEASLMTEILSDYWAIKNGEEKEPAPRTARRYADFIALEQRTLRDPDVRAFWAAELAGAEPTLLPQTVSGSFDVHEGTMGFLSVDIDPDLSDALDQVARSCDVTVRHVLIAAHARVVATLTGRDDVVLSVMSNGRSEGEGGTEVLGLHLNMVPYRLRGGDVRWSDLIRAALEKETALLPMRRYPLAEIQRLTGIRELTDISFNYTHFHAYQRLAASTDLEVLDAKAYIHTNYTLRAEFNRDPFSGLLALDLEGNMKRVSEQQLRRIAQLYRSALESIAAGVHRVPTRRELLGEEQWRELVAGFGDPTPRPLSADGWFQVFERAVAAHADRTAAVCGEDTLDYRTLAERVAGLATRLVELGAGPGTVIGLGAGRDLDFLTAALAVMRVGAVYLPLPRGPVPRVASMLRTSEATLLLSGETFTGILTEAAAEAAGEAAPVPVLDLRQVLAEAAGCRPYTGPVPSGRDSAYVTFTSGSTGEPKGALIRHDGMLNHIEAKVAALRIGADDLVSQDAAATFDISVWQMLAPLGVGGTTVIYPDAVSQDPPRLLRALADDGVTVLEVSPSVLSVINAELTYYGVDAFPGLALRWVVCAGEALAPRTVNTFRRLLPEVRFLNMWGATEISDDVTHYEVVEDVDEQVASVQLGRPIRNCAVYVLDGNREPVPVGTPGELYVGGLVVGAGYLNDPERTAQAFVPDPLAGDPRAVAYRTGDRGRQLADGGYEFLGRIDSQLKIRGQRVELGEIEAALAGLDDLQESAVVARVFDEGRGKQLVAFYVPKVAEGAAEGAPPAQDAPVLRLDVAPADVRDRLARVLPRYAVPDFLVRLDELPRNTNGKVDAKALAAWDVDTLVTPPAQAPDEPATPTEAAVIDIWASVLRLDRRPGATTDFFDLGGHSLHATQVMARLRDRFGVDFPLRTIFENPTPRALAALFEQSAGADRPASLAAVSIPRRPEGTVELPLAGNQASLWFLNQVDPDDRSYEGVTLLHLTGRVDVEALRHAVDTLVDRHETLSVRFGVRDGVPYQVPAPEARVRLEVEEVTADVGADAGARKAYVRRRAAEHRYDLEHGPLAVIRLYSFSATEHILQWSSHHVVSDGWSIDVAVREITEAYLAHREQRSPRLPELTVQYGDYAVWQQRYLESSASQERDFWSSYLDGYSGELALVTDHERTEDRSRAPGYVTRTWDEDATRRLAEFTRARRTTLFMLVQAATAVVMARFAQQSDVVLGTGVAGRAVPGTEHLLGFFANTLPCRYQVDLDHSATDLLQSVTASALSALEHQLTPFQEIVRTTRTPRLPGLPPLVQVIVTVDNFPMRLGELPGLTAILEQVPPRTSLFDLLFRFLEGDRLQLDVQYDSSLFTAATVERLVDAVARVLDVFLEEPDRSLGSVALATAQEHARLARIWAELSGDRLDFSDTAQAATVADSPHWPAFLDRVEDRGLLPALLLTL</sequence>
<name>A0ABW0UT99_9ACTN</name>
<dbReference type="Gene3D" id="3.30.559.30">
    <property type="entry name" value="Nonribosomal peptide synthetase, condensation domain"/>
    <property type="match status" value="2"/>
</dbReference>
<evidence type="ECO:0000256" key="2">
    <source>
        <dbReference type="ARBA" id="ARBA00022450"/>
    </source>
</evidence>
<dbReference type="Proteomes" id="UP001596154">
    <property type="component" value="Unassembled WGS sequence"/>
</dbReference>
<dbReference type="Gene3D" id="3.30.559.10">
    <property type="entry name" value="Chloramphenicol acetyltransferase-like domain"/>
    <property type="match status" value="2"/>
</dbReference>
<evidence type="ECO:0000259" key="4">
    <source>
        <dbReference type="PROSITE" id="PS50075"/>
    </source>
</evidence>
<dbReference type="Pfam" id="PF13193">
    <property type="entry name" value="AMP-binding_C"/>
    <property type="match status" value="2"/>
</dbReference>
<dbReference type="PANTHER" id="PTHR45527:SF1">
    <property type="entry name" value="FATTY ACID SYNTHASE"/>
    <property type="match status" value="1"/>
</dbReference>
<dbReference type="SUPFAM" id="SSF52777">
    <property type="entry name" value="CoA-dependent acyltransferases"/>
    <property type="match status" value="4"/>
</dbReference>
<reference evidence="6" key="1">
    <citation type="journal article" date="2019" name="Int. J. Syst. Evol. Microbiol.">
        <title>The Global Catalogue of Microorganisms (GCM) 10K type strain sequencing project: providing services to taxonomists for standard genome sequencing and annotation.</title>
        <authorList>
            <consortium name="The Broad Institute Genomics Platform"/>
            <consortium name="The Broad Institute Genome Sequencing Center for Infectious Disease"/>
            <person name="Wu L."/>
            <person name="Ma J."/>
        </authorList>
    </citation>
    <scope>NUCLEOTIDE SEQUENCE [LARGE SCALE GENOMIC DNA]</scope>
    <source>
        <strain evidence="6">CGMCC 4.7248</strain>
    </source>
</reference>
<dbReference type="NCBIfam" id="TIGR01733">
    <property type="entry name" value="AA-adenyl-dom"/>
    <property type="match status" value="2"/>
</dbReference>
<keyword evidence="6" id="KW-1185">Reference proteome</keyword>
<keyword evidence="2" id="KW-0596">Phosphopantetheine</keyword>
<dbReference type="InterPro" id="IPR010071">
    <property type="entry name" value="AA_adenyl_dom"/>
</dbReference>
<dbReference type="InterPro" id="IPR006162">
    <property type="entry name" value="Ppantetheine_attach_site"/>
</dbReference>
<dbReference type="InterPro" id="IPR045851">
    <property type="entry name" value="AMP-bd_C_sf"/>
</dbReference>
<dbReference type="InterPro" id="IPR000873">
    <property type="entry name" value="AMP-dep_synth/lig_dom"/>
</dbReference>
<dbReference type="Gene3D" id="1.10.1200.10">
    <property type="entry name" value="ACP-like"/>
    <property type="match status" value="2"/>
</dbReference>
<accession>A0ABW0UT99</accession>
<dbReference type="SUPFAM" id="SSF56801">
    <property type="entry name" value="Acetyl-CoA synthetase-like"/>
    <property type="match status" value="2"/>
</dbReference>
<evidence type="ECO:0000313" key="6">
    <source>
        <dbReference type="Proteomes" id="UP001596154"/>
    </source>
</evidence>
<dbReference type="PROSITE" id="PS00455">
    <property type="entry name" value="AMP_BINDING"/>
    <property type="match status" value="2"/>
</dbReference>
<dbReference type="Gene3D" id="3.30.300.30">
    <property type="match status" value="2"/>
</dbReference>
<dbReference type="Pfam" id="PF00550">
    <property type="entry name" value="PP-binding"/>
    <property type="match status" value="2"/>
</dbReference>
<dbReference type="InterPro" id="IPR042099">
    <property type="entry name" value="ANL_N_sf"/>
</dbReference>
<dbReference type="CDD" id="cd19531">
    <property type="entry name" value="LCL_NRPS-like"/>
    <property type="match status" value="1"/>
</dbReference>
<feature type="domain" description="Carrier" evidence="4">
    <location>
        <begin position="1666"/>
        <end position="1742"/>
    </location>
</feature>
<comment type="caution">
    <text evidence="5">The sequence shown here is derived from an EMBL/GenBank/DDBJ whole genome shotgun (WGS) entry which is preliminary data.</text>
</comment>
<gene>
    <name evidence="5" type="ORF">ACFPZJ_20135</name>
</gene>
<dbReference type="EMBL" id="JBHSNY010000006">
    <property type="protein sequence ID" value="MFC5636064.1"/>
    <property type="molecule type" value="Genomic_DNA"/>
</dbReference>
<evidence type="ECO:0000256" key="3">
    <source>
        <dbReference type="ARBA" id="ARBA00022553"/>
    </source>
</evidence>
<dbReference type="CDD" id="cd05930">
    <property type="entry name" value="A_NRPS"/>
    <property type="match status" value="1"/>
</dbReference>
<dbReference type="InterPro" id="IPR036736">
    <property type="entry name" value="ACP-like_sf"/>
</dbReference>
<dbReference type="InterPro" id="IPR001242">
    <property type="entry name" value="Condensation_dom"/>
</dbReference>
<comment type="cofactor">
    <cofactor evidence="1">
        <name>pantetheine 4'-phosphate</name>
        <dbReference type="ChEBI" id="CHEBI:47942"/>
    </cofactor>
</comment>
<dbReference type="RefSeq" id="WP_381023288.1">
    <property type="nucleotide sequence ID" value="NZ_JBHSNY010000006.1"/>
</dbReference>
<evidence type="ECO:0000313" key="5">
    <source>
        <dbReference type="EMBL" id="MFC5636064.1"/>
    </source>
</evidence>
<proteinExistence type="predicted"/>
<dbReference type="InterPro" id="IPR020806">
    <property type="entry name" value="PKS_PP-bd"/>
</dbReference>
<dbReference type="InterPro" id="IPR023213">
    <property type="entry name" value="CAT-like_dom_sf"/>
</dbReference>
<dbReference type="PROSITE" id="PS50075">
    <property type="entry name" value="CARRIER"/>
    <property type="match status" value="2"/>
</dbReference>
<feature type="domain" description="Carrier" evidence="4">
    <location>
        <begin position="563"/>
        <end position="637"/>
    </location>
</feature>
<dbReference type="SMART" id="SM00823">
    <property type="entry name" value="PKS_PP"/>
    <property type="match status" value="2"/>
</dbReference>
<dbReference type="InterPro" id="IPR020845">
    <property type="entry name" value="AMP-binding_CS"/>
</dbReference>
<dbReference type="Gene3D" id="3.40.50.12780">
    <property type="entry name" value="N-terminal domain of ligase-like"/>
    <property type="match status" value="2"/>
</dbReference>
<dbReference type="PANTHER" id="PTHR45527">
    <property type="entry name" value="NONRIBOSOMAL PEPTIDE SYNTHETASE"/>
    <property type="match status" value="1"/>
</dbReference>